<keyword evidence="4 7" id="KW-0472">Membrane</keyword>
<organism evidence="9 10">
    <name type="scientific">Diacronema lutheri</name>
    <name type="common">Unicellular marine alga</name>
    <name type="synonym">Monochrysis lutheri</name>
    <dbReference type="NCBI Taxonomy" id="2081491"/>
    <lineage>
        <taxon>Eukaryota</taxon>
        <taxon>Haptista</taxon>
        <taxon>Haptophyta</taxon>
        <taxon>Pavlovophyceae</taxon>
        <taxon>Pavlovales</taxon>
        <taxon>Pavlovaceae</taxon>
        <taxon>Diacronema</taxon>
    </lineage>
</organism>
<dbReference type="GO" id="GO:0048278">
    <property type="term" value="P:vesicle docking"/>
    <property type="evidence" value="ECO:0007669"/>
    <property type="project" value="TreeGrafter"/>
</dbReference>
<keyword evidence="10" id="KW-1185">Reference proteome</keyword>
<dbReference type="Gene3D" id="1.20.5.110">
    <property type="match status" value="1"/>
</dbReference>
<dbReference type="InterPro" id="IPR045242">
    <property type="entry name" value="Syntaxin"/>
</dbReference>
<evidence type="ECO:0000256" key="1">
    <source>
        <dbReference type="ARBA" id="ARBA00004370"/>
    </source>
</evidence>
<evidence type="ECO:0000313" key="10">
    <source>
        <dbReference type="Proteomes" id="UP000751190"/>
    </source>
</evidence>
<dbReference type="GO" id="GO:0031201">
    <property type="term" value="C:SNARE complex"/>
    <property type="evidence" value="ECO:0007669"/>
    <property type="project" value="TreeGrafter"/>
</dbReference>
<keyword evidence="3 5" id="KW-0175">Coiled coil</keyword>
<comment type="subcellular location">
    <subcellularLocation>
        <location evidence="1">Membrane</location>
    </subcellularLocation>
</comment>
<feature type="compositionally biased region" description="Basic and acidic residues" evidence="6">
    <location>
        <begin position="1"/>
        <end position="10"/>
    </location>
</feature>
<proteinExistence type="predicted"/>
<dbReference type="GO" id="GO:0000149">
    <property type="term" value="F:SNARE binding"/>
    <property type="evidence" value="ECO:0007669"/>
    <property type="project" value="TreeGrafter"/>
</dbReference>
<dbReference type="GO" id="GO:0012505">
    <property type="term" value="C:endomembrane system"/>
    <property type="evidence" value="ECO:0007669"/>
    <property type="project" value="TreeGrafter"/>
</dbReference>
<evidence type="ECO:0000313" key="9">
    <source>
        <dbReference type="EMBL" id="KAG8459231.1"/>
    </source>
</evidence>
<feature type="domain" description="T-SNARE coiled-coil homology" evidence="8">
    <location>
        <begin position="200"/>
        <end position="262"/>
    </location>
</feature>
<feature type="coiled-coil region" evidence="5">
    <location>
        <begin position="238"/>
        <end position="265"/>
    </location>
</feature>
<accession>A0A8J6C5G9</accession>
<evidence type="ECO:0000256" key="7">
    <source>
        <dbReference type="SAM" id="Phobius"/>
    </source>
</evidence>
<dbReference type="SUPFAM" id="SSF58038">
    <property type="entry name" value="SNARE fusion complex"/>
    <property type="match status" value="1"/>
</dbReference>
<dbReference type="InterPro" id="IPR000727">
    <property type="entry name" value="T_SNARE_dom"/>
</dbReference>
<dbReference type="GO" id="GO:0006906">
    <property type="term" value="P:vesicle fusion"/>
    <property type="evidence" value="ECO:0007669"/>
    <property type="project" value="TreeGrafter"/>
</dbReference>
<keyword evidence="7" id="KW-1133">Transmembrane helix</keyword>
<feature type="transmembrane region" description="Helical" evidence="7">
    <location>
        <begin position="272"/>
        <end position="293"/>
    </location>
</feature>
<dbReference type="SMART" id="SM00397">
    <property type="entry name" value="t_SNARE"/>
    <property type="match status" value="1"/>
</dbReference>
<evidence type="ECO:0000256" key="4">
    <source>
        <dbReference type="ARBA" id="ARBA00023136"/>
    </source>
</evidence>
<comment type="caution">
    <text evidence="9">The sequence shown here is derived from an EMBL/GenBank/DDBJ whole genome shotgun (WGS) entry which is preliminary data.</text>
</comment>
<dbReference type="PANTHER" id="PTHR19957">
    <property type="entry name" value="SYNTAXIN"/>
    <property type="match status" value="1"/>
</dbReference>
<reference evidence="9" key="1">
    <citation type="submission" date="2021-05" db="EMBL/GenBank/DDBJ databases">
        <title>The genome of the haptophyte Pavlova lutheri (Diacronema luteri, Pavlovales) - a model for lipid biosynthesis in eukaryotic algae.</title>
        <authorList>
            <person name="Hulatt C.J."/>
            <person name="Posewitz M.C."/>
        </authorList>
    </citation>
    <scope>NUCLEOTIDE SEQUENCE</scope>
    <source>
        <strain evidence="9">NIVA-4/92</strain>
    </source>
</reference>
<dbReference type="OMA" id="TTWCCRI"/>
<feature type="region of interest" description="Disordered" evidence="6">
    <location>
        <begin position="1"/>
        <end position="33"/>
    </location>
</feature>
<dbReference type="GO" id="GO:0005484">
    <property type="term" value="F:SNAP receptor activity"/>
    <property type="evidence" value="ECO:0007669"/>
    <property type="project" value="TreeGrafter"/>
</dbReference>
<dbReference type="OrthoDB" id="244190at2759"/>
<evidence type="ECO:0000259" key="8">
    <source>
        <dbReference type="PROSITE" id="PS50192"/>
    </source>
</evidence>
<dbReference type="PROSITE" id="PS50192">
    <property type="entry name" value="T_SNARE"/>
    <property type="match status" value="1"/>
</dbReference>
<name>A0A8J6C5G9_DIALT</name>
<dbReference type="Proteomes" id="UP000751190">
    <property type="component" value="Unassembled WGS sequence"/>
</dbReference>
<gene>
    <name evidence="9" type="ORF">KFE25_005742</name>
</gene>
<keyword evidence="7" id="KW-0812">Transmembrane</keyword>
<protein>
    <recommendedName>
        <fullName evidence="8">t-SNARE coiled-coil homology domain-containing protein</fullName>
    </recommendedName>
</protein>
<evidence type="ECO:0000256" key="2">
    <source>
        <dbReference type="ARBA" id="ARBA00022448"/>
    </source>
</evidence>
<dbReference type="PANTHER" id="PTHR19957:SF124">
    <property type="entry name" value="SYNTAXIN-8"/>
    <property type="match status" value="1"/>
</dbReference>
<dbReference type="CDD" id="cd15841">
    <property type="entry name" value="SNARE_Qc"/>
    <property type="match status" value="1"/>
</dbReference>
<dbReference type="EMBL" id="JAGTXO010000043">
    <property type="protein sequence ID" value="KAG8459231.1"/>
    <property type="molecule type" value="Genomic_DNA"/>
</dbReference>
<feature type="compositionally biased region" description="Basic and acidic residues" evidence="6">
    <location>
        <begin position="18"/>
        <end position="33"/>
    </location>
</feature>
<evidence type="ECO:0000256" key="5">
    <source>
        <dbReference type="SAM" id="Coils"/>
    </source>
</evidence>
<keyword evidence="2" id="KW-0813">Transport</keyword>
<sequence>MQGLMRKLEAIEQETAEGDGKKDKGRSRESLDEFGRLKREIHREIKAVREAIAERDEMLTKEAGSKATVEMSARIRAVIKTVREEHRQMVKIQQTQANRRRGKNVQEIEHRAEVVELVLKHIEEVEMLEKRRYQTKESEARGSLFATSGLRGTSTGVDVGGLRSVVVNMPDGAGPSAGGRAATDTDLPDIETQEGLAQLARTDERIDQELEEISAGVQDLKHIALDMKEEVRLQSAMVDEITNKVDGANEHLHNLNRKMKNALKEVRSADRFIIDFILIVIILGIATYCYNMFTGKV</sequence>
<evidence type="ECO:0000256" key="6">
    <source>
        <dbReference type="SAM" id="MobiDB-lite"/>
    </source>
</evidence>
<dbReference type="GO" id="GO:0006886">
    <property type="term" value="P:intracellular protein transport"/>
    <property type="evidence" value="ECO:0007669"/>
    <property type="project" value="TreeGrafter"/>
</dbReference>
<evidence type="ECO:0000256" key="3">
    <source>
        <dbReference type="ARBA" id="ARBA00023054"/>
    </source>
</evidence>
<dbReference type="Pfam" id="PF05739">
    <property type="entry name" value="SNARE"/>
    <property type="match status" value="1"/>
</dbReference>
<dbReference type="AlphaFoldDB" id="A0A8J6C5G9"/>